<dbReference type="EMBL" id="JAHRIQ010093576">
    <property type="protein sequence ID" value="MEQ2251520.1"/>
    <property type="molecule type" value="Genomic_DNA"/>
</dbReference>
<dbReference type="Proteomes" id="UP001482620">
    <property type="component" value="Unassembled WGS sequence"/>
</dbReference>
<evidence type="ECO:0000313" key="2">
    <source>
        <dbReference type="Proteomes" id="UP001482620"/>
    </source>
</evidence>
<proteinExistence type="predicted"/>
<name>A0ABV0V2C3_9TELE</name>
<evidence type="ECO:0000313" key="1">
    <source>
        <dbReference type="EMBL" id="MEQ2251520.1"/>
    </source>
</evidence>
<protein>
    <submittedName>
        <fullName evidence="1">Uncharacterized protein</fullName>
    </submittedName>
</protein>
<reference evidence="1 2" key="1">
    <citation type="submission" date="2021-06" db="EMBL/GenBank/DDBJ databases">
        <authorList>
            <person name="Palmer J.M."/>
        </authorList>
    </citation>
    <scope>NUCLEOTIDE SEQUENCE [LARGE SCALE GENOMIC DNA]</scope>
    <source>
        <strain evidence="2">if_2019</strain>
        <tissue evidence="1">Muscle</tissue>
    </source>
</reference>
<comment type="caution">
    <text evidence="1">The sequence shown here is derived from an EMBL/GenBank/DDBJ whole genome shotgun (WGS) entry which is preliminary data.</text>
</comment>
<gene>
    <name evidence="1" type="ORF">ILYODFUR_011699</name>
</gene>
<keyword evidence="2" id="KW-1185">Reference proteome</keyword>
<sequence length="108" mass="12196">MMVVRETVIDYRHIWAVISRSHRAAAFSRRENSCIIVSHGRPGSLACVMPCQLVRLVITGFTVLSKIKQSSKMLVQFPLIGFRNTEHTNSAGNNKTCLRLFAETQTFD</sequence>
<organism evidence="1 2">
    <name type="scientific">Ilyodon furcidens</name>
    <name type="common">goldbreast splitfin</name>
    <dbReference type="NCBI Taxonomy" id="33524"/>
    <lineage>
        <taxon>Eukaryota</taxon>
        <taxon>Metazoa</taxon>
        <taxon>Chordata</taxon>
        <taxon>Craniata</taxon>
        <taxon>Vertebrata</taxon>
        <taxon>Euteleostomi</taxon>
        <taxon>Actinopterygii</taxon>
        <taxon>Neopterygii</taxon>
        <taxon>Teleostei</taxon>
        <taxon>Neoteleostei</taxon>
        <taxon>Acanthomorphata</taxon>
        <taxon>Ovalentaria</taxon>
        <taxon>Atherinomorphae</taxon>
        <taxon>Cyprinodontiformes</taxon>
        <taxon>Goodeidae</taxon>
        <taxon>Ilyodon</taxon>
    </lineage>
</organism>
<accession>A0ABV0V2C3</accession>